<protein>
    <submittedName>
        <fullName evidence="3">RRM domain-containing protein</fullName>
    </submittedName>
</protein>
<reference evidence="3" key="1">
    <citation type="submission" date="2017-02" db="UniProtKB">
        <authorList>
            <consortium name="WormBaseParasite"/>
        </authorList>
    </citation>
    <scope>IDENTIFICATION</scope>
</reference>
<keyword evidence="2" id="KW-1185">Reference proteome</keyword>
<evidence type="ECO:0000313" key="2">
    <source>
        <dbReference type="Proteomes" id="UP000050640"/>
    </source>
</evidence>
<dbReference type="WBParaSite" id="EEL_0000358901-mRNA-1">
    <property type="protein sequence ID" value="EEL_0000358901-mRNA-1"/>
    <property type="gene ID" value="EEL_0000358901"/>
</dbReference>
<dbReference type="PANTHER" id="PTHR12484:SF4">
    <property type="entry name" value="A-KINASE ANCHOR PROTEIN 17A"/>
    <property type="match status" value="1"/>
</dbReference>
<dbReference type="STRING" id="1147741.A0A0R3RPQ9"/>
<organism evidence="2 3">
    <name type="scientific">Elaeophora elaphi</name>
    <dbReference type="NCBI Taxonomy" id="1147741"/>
    <lineage>
        <taxon>Eukaryota</taxon>
        <taxon>Metazoa</taxon>
        <taxon>Ecdysozoa</taxon>
        <taxon>Nematoda</taxon>
        <taxon>Chromadorea</taxon>
        <taxon>Rhabditida</taxon>
        <taxon>Spirurina</taxon>
        <taxon>Spiruromorpha</taxon>
        <taxon>Filarioidea</taxon>
        <taxon>Onchocercidae</taxon>
        <taxon>Elaeophora</taxon>
    </lineage>
</organism>
<dbReference type="Proteomes" id="UP000050640">
    <property type="component" value="Unplaced"/>
</dbReference>
<proteinExistence type="predicted"/>
<evidence type="ECO:0000313" key="3">
    <source>
        <dbReference type="WBParaSite" id="EEL_0000358901-mRNA-1"/>
    </source>
</evidence>
<dbReference type="InterPro" id="IPR056852">
    <property type="entry name" value="AK17A/B"/>
</dbReference>
<feature type="region of interest" description="Disordered" evidence="1">
    <location>
        <begin position="301"/>
        <end position="324"/>
    </location>
</feature>
<dbReference type="AlphaFoldDB" id="A0A0R3RPQ9"/>
<name>A0A0R3RPQ9_9BILA</name>
<dbReference type="PANTHER" id="PTHR12484">
    <property type="entry name" value="B-LYMPHOCYTE ANTIGEN-RELATED"/>
    <property type="match status" value="1"/>
</dbReference>
<evidence type="ECO:0000256" key="1">
    <source>
        <dbReference type="SAM" id="MobiDB-lite"/>
    </source>
</evidence>
<dbReference type="CDD" id="cd12264">
    <property type="entry name" value="RRM_AKAP17A"/>
    <property type="match status" value="1"/>
</dbReference>
<accession>A0A0R3RPQ9</accession>
<dbReference type="Pfam" id="PF25015">
    <property type="entry name" value="RBD_AKAP-17A"/>
    <property type="match status" value="1"/>
</dbReference>
<sequence length="427" mass="50181">MADELEPLCVSVGLYVKPSARMTVTVCLPPLKQPGQSISNWDLMEKIKKAVSPIELSSIRVMTSTIELVRFEAELPSRKILAKVIKALDGYTLKVMGFFEPLKVRAAEAKSDFPTRHDWDEFFRNSDNMNELEPGERPDTIYLAKMPSNWFKEYGSTDDSMPSERVLQSVFERFGTIRCVDIPVCDPYRRKMSAKISGICTTGFSFGQEVLFEGYVQFVEYISFVRAMDFLRNKKLVKKMPDDRMFEAAIKVDFDKNKHLSDKNIHKRCVERERLKELEKQKISEECRKREKEEIDKANARKEHFDRWSQRKEKQRQERNQEKRLKKERLLNEMIAEEERKLLIAQRKLESRRLLSALFWKIEAKLREKDSGLKLSSGDLEEDLQAELEAKLRQALLREQEQRLRKRIEAKMMLNKLHATKSEDQES</sequence>